<dbReference type="AlphaFoldDB" id="A0A101SV54"/>
<evidence type="ECO:0000313" key="3">
    <source>
        <dbReference type="EMBL" id="KUN80784.1"/>
    </source>
</evidence>
<comment type="caution">
    <text evidence="3">The sequence shown here is derived from an EMBL/GenBank/DDBJ whole genome shotgun (WGS) entry which is preliminary data.</text>
</comment>
<feature type="domain" description="XdhC- CoxI" evidence="1">
    <location>
        <begin position="11"/>
        <end position="77"/>
    </location>
</feature>
<dbReference type="InterPro" id="IPR027051">
    <property type="entry name" value="XdhC_Rossmann_dom"/>
</dbReference>
<dbReference type="Proteomes" id="UP000052982">
    <property type="component" value="Unassembled WGS sequence"/>
</dbReference>
<protein>
    <recommendedName>
        <fullName evidence="5">Xanthine dehydrogenase</fullName>
    </recommendedName>
</protein>
<keyword evidence="4" id="KW-1185">Reference proteome</keyword>
<dbReference type="EMBL" id="LMWW01000040">
    <property type="protein sequence ID" value="KUN80784.1"/>
    <property type="molecule type" value="Genomic_DNA"/>
</dbReference>
<dbReference type="PANTHER" id="PTHR30388">
    <property type="entry name" value="ALDEHYDE OXIDOREDUCTASE MOLYBDENUM COFACTOR ASSEMBLY PROTEIN"/>
    <property type="match status" value="1"/>
</dbReference>
<dbReference type="RefSeq" id="WP_055637872.1">
    <property type="nucleotide sequence ID" value="NZ_JBIRRP010000015.1"/>
</dbReference>
<evidence type="ECO:0000259" key="2">
    <source>
        <dbReference type="Pfam" id="PF13478"/>
    </source>
</evidence>
<proteinExistence type="predicted"/>
<dbReference type="Pfam" id="PF13478">
    <property type="entry name" value="XdhC_C"/>
    <property type="match status" value="1"/>
</dbReference>
<feature type="domain" description="XdhC Rossmann" evidence="2">
    <location>
        <begin position="187"/>
        <end position="329"/>
    </location>
</feature>
<dbReference type="OrthoDB" id="9815497at2"/>
<dbReference type="InterPro" id="IPR003777">
    <property type="entry name" value="XdhC_CoxI"/>
</dbReference>
<sequence length="380" mass="39302">MREIAAQLVAWERTGVRYALATVIATTGSAPRRPGAAMAVAGNGDVRGSVSGGCVESAVYELCGEVLDSGSAVRAHFGYSDGTAVEAGLTCGGTIEVFVQPQPPAAVVRAVTGTRPLAVAHLLTGPGSVMAVGPGVRHGTLGTGETDAAVAALARAMLDAGATGIRSVRCRPDTEVFISSYAARPRMLVFGANDHAGAVVTIGRFLGYRVTVCDARPVFATPGRFPDADDVVLDWPHRYLASTGTDPRTVVVVLTHDPRFDVPLLERALRLPLGYVGAMGSRRTHDERLARLRAAGLTDRELALLRSPIGLDLGAVTPQETAVAIAAEVIAVRHGGSALPLRRTHGPLHHGLPGGGAVPVRAVPVGTPPDIAEPKDPVPP</sequence>
<evidence type="ECO:0000313" key="4">
    <source>
        <dbReference type="Proteomes" id="UP000052982"/>
    </source>
</evidence>
<dbReference type="InterPro" id="IPR052698">
    <property type="entry name" value="MoCofactor_Util/Proc"/>
</dbReference>
<reference evidence="3 4" key="1">
    <citation type="submission" date="2015-10" db="EMBL/GenBank/DDBJ databases">
        <title>Draft genome sequence of Streptomyces griseoruber DSM 40281, type strain for the species Streptomyces griseoruber.</title>
        <authorList>
            <person name="Ruckert C."/>
            <person name="Winkler A."/>
            <person name="Kalinowski J."/>
            <person name="Kampfer P."/>
            <person name="Glaeser S."/>
        </authorList>
    </citation>
    <scope>NUCLEOTIDE SEQUENCE [LARGE SCALE GENOMIC DNA]</scope>
    <source>
        <strain evidence="3 4">DSM 40281</strain>
    </source>
</reference>
<evidence type="ECO:0008006" key="5">
    <source>
        <dbReference type="Google" id="ProtNLM"/>
    </source>
</evidence>
<dbReference type="PANTHER" id="PTHR30388:SF4">
    <property type="entry name" value="MOLYBDENUM COFACTOR INSERTION CHAPERONE PAOD"/>
    <property type="match status" value="1"/>
</dbReference>
<name>A0A101SV54_9ACTN</name>
<dbReference type="Pfam" id="PF02625">
    <property type="entry name" value="XdhC_CoxI"/>
    <property type="match status" value="1"/>
</dbReference>
<dbReference type="Gene3D" id="3.40.50.720">
    <property type="entry name" value="NAD(P)-binding Rossmann-like Domain"/>
    <property type="match status" value="1"/>
</dbReference>
<organism evidence="3 4">
    <name type="scientific">Streptomyces griseoruber</name>
    <dbReference type="NCBI Taxonomy" id="1943"/>
    <lineage>
        <taxon>Bacteria</taxon>
        <taxon>Bacillati</taxon>
        <taxon>Actinomycetota</taxon>
        <taxon>Actinomycetes</taxon>
        <taxon>Kitasatosporales</taxon>
        <taxon>Streptomycetaceae</taxon>
        <taxon>Streptomyces</taxon>
    </lineage>
</organism>
<gene>
    <name evidence="3" type="ORF">AQJ64_24675</name>
</gene>
<dbReference type="STRING" id="1943.AQJ64_24675"/>
<evidence type="ECO:0000259" key="1">
    <source>
        <dbReference type="Pfam" id="PF02625"/>
    </source>
</evidence>
<accession>A0A101SV54</accession>